<sequence>MNVSQHSSSIDSSLMSNDSLQQPAVVDNPSTRFWQSNNYKGSFTSPFSLSSGGSGGFMSYGGTQNTASSVDSNANNSSMNINAPAYVPYSYSQGLPATEKAYEKSNFELYDKSSLQNFALSQANKDEMTEELESVKVDLILKDQIIKSLTDQLNTLKNNKNQKATPASGFKVPLNYYELFKDLTTSLKEKTSELEETKERLEAIVVALSMNNQQTITANGQFDEQELAHKMITKLTLLQTENENLLKMISSSNRSSLVIELGLLKNENAQLKEKLKGIDKSS</sequence>
<dbReference type="OMA" id="QSEFKNE"/>
<dbReference type="AlphaFoldDB" id="G8YL99"/>
<keyword evidence="1" id="KW-0175">Coiled coil</keyword>
<feature type="compositionally biased region" description="Low complexity" evidence="2">
    <location>
        <begin position="1"/>
        <end position="19"/>
    </location>
</feature>
<proteinExistence type="predicted"/>
<dbReference type="HOGENOM" id="CLU_987354_0_0_1"/>
<evidence type="ECO:0000256" key="2">
    <source>
        <dbReference type="SAM" id="MobiDB-lite"/>
    </source>
</evidence>
<dbReference type="FunCoup" id="G8YL99">
    <property type="interactions" value="67"/>
</dbReference>
<evidence type="ECO:0000313" key="3">
    <source>
        <dbReference type="EMBL" id="CCE88833.1"/>
    </source>
</evidence>
<name>G8YL99_PICSO</name>
<dbReference type="OrthoDB" id="21221at2759"/>
<feature type="coiled-coil region" evidence="1">
    <location>
        <begin position="180"/>
        <end position="207"/>
    </location>
</feature>
<gene>
    <name evidence="3" type="primary">Piso0_001619</name>
    <name evidence="3" type="ORF">GNLVRS01_PISO0F10367g</name>
</gene>
<dbReference type="EMBL" id="FO082054">
    <property type="protein sequence ID" value="CCE88833.1"/>
    <property type="molecule type" value="Genomic_DNA"/>
</dbReference>
<feature type="region of interest" description="Disordered" evidence="2">
    <location>
        <begin position="1"/>
        <end position="24"/>
    </location>
</feature>
<reference evidence="3 4" key="1">
    <citation type="journal article" date="2012" name="G3 (Bethesda)">
        <title>Pichia sorbitophila, an interspecies yeast hybrid reveals early steps of genome resolution following polyploidization.</title>
        <authorList>
            <person name="Leh Louis V."/>
            <person name="Despons L."/>
            <person name="Friedrich A."/>
            <person name="Martin T."/>
            <person name="Durrens P."/>
            <person name="Casaregola S."/>
            <person name="Neuveglise C."/>
            <person name="Fairhead C."/>
            <person name="Marck C."/>
            <person name="Cruz J.A."/>
            <person name="Straub M.L."/>
            <person name="Kugler V."/>
            <person name="Sacerdot C."/>
            <person name="Uzunov Z."/>
            <person name="Thierry A."/>
            <person name="Weiss S."/>
            <person name="Bleykasten C."/>
            <person name="De Montigny J."/>
            <person name="Jacques N."/>
            <person name="Jung P."/>
            <person name="Lemaire M."/>
            <person name="Mallet S."/>
            <person name="Morel G."/>
            <person name="Richard G.F."/>
            <person name="Sarkar A."/>
            <person name="Savel G."/>
            <person name="Schacherer J."/>
            <person name="Seret M.L."/>
            <person name="Talla E."/>
            <person name="Samson G."/>
            <person name="Jubin C."/>
            <person name="Poulain J."/>
            <person name="Vacherie B."/>
            <person name="Barbe V."/>
            <person name="Pelletier E."/>
            <person name="Sherman D.J."/>
            <person name="Westhof E."/>
            <person name="Weissenbach J."/>
            <person name="Baret P.V."/>
            <person name="Wincker P."/>
            <person name="Gaillardin C."/>
            <person name="Dujon B."/>
            <person name="Souciet J.L."/>
        </authorList>
    </citation>
    <scope>NUCLEOTIDE SEQUENCE [LARGE SCALE GENOMIC DNA]</scope>
    <source>
        <strain evidence="4">ATCC MYA-4447 / BCRC 22081 / CBS 7064 / NBRC 10061 / NRRL Y-12695</strain>
    </source>
</reference>
<keyword evidence="4" id="KW-1185">Reference proteome</keyword>
<feature type="coiled-coil region" evidence="1">
    <location>
        <begin position="254"/>
        <end position="281"/>
    </location>
</feature>
<evidence type="ECO:0000256" key="1">
    <source>
        <dbReference type="SAM" id="Coils"/>
    </source>
</evidence>
<protein>
    <submittedName>
        <fullName evidence="3">Piso0_001619 protein</fullName>
    </submittedName>
</protein>
<dbReference type="Proteomes" id="UP000005222">
    <property type="component" value="Chromosome F"/>
</dbReference>
<dbReference type="InParanoid" id="G8YL99"/>
<accession>G8YL99</accession>
<dbReference type="STRING" id="559304.G8YL99"/>
<organism evidence="3 4">
    <name type="scientific">Pichia sorbitophila (strain ATCC MYA-4447 / BCRC 22081 / CBS 7064 / NBRC 10061 / NRRL Y-12695)</name>
    <name type="common">Hybrid yeast</name>
    <dbReference type="NCBI Taxonomy" id="559304"/>
    <lineage>
        <taxon>Eukaryota</taxon>
        <taxon>Fungi</taxon>
        <taxon>Dikarya</taxon>
        <taxon>Ascomycota</taxon>
        <taxon>Saccharomycotina</taxon>
        <taxon>Pichiomycetes</taxon>
        <taxon>Debaryomycetaceae</taxon>
        <taxon>Millerozyma</taxon>
    </lineage>
</organism>
<dbReference type="eggNOG" id="ENOG502S20W">
    <property type="taxonomic scope" value="Eukaryota"/>
</dbReference>
<evidence type="ECO:0000313" key="4">
    <source>
        <dbReference type="Proteomes" id="UP000005222"/>
    </source>
</evidence>